<comment type="caution">
    <text evidence="3">The sequence shown here is derived from an EMBL/GenBank/DDBJ whole genome shotgun (WGS) entry which is preliminary data.</text>
</comment>
<evidence type="ECO:0000259" key="2">
    <source>
        <dbReference type="SMART" id="SM01007"/>
    </source>
</evidence>
<dbReference type="InterPro" id="IPR036409">
    <property type="entry name" value="Aldolase_II/adducin_N_sf"/>
</dbReference>
<evidence type="ECO:0000313" key="4">
    <source>
        <dbReference type="Proteomes" id="UP000238196"/>
    </source>
</evidence>
<reference evidence="3 4" key="1">
    <citation type="submission" date="2018-02" db="EMBL/GenBank/DDBJ databases">
        <title>novel marine gammaproteobacteria from coastal saline agro ecosystem.</title>
        <authorList>
            <person name="Krishnan R."/>
            <person name="Ramesh Kumar N."/>
        </authorList>
    </citation>
    <scope>NUCLEOTIDE SEQUENCE [LARGE SCALE GENOMIC DNA]</scope>
    <source>
        <strain evidence="3 4">228</strain>
    </source>
</reference>
<dbReference type="EMBL" id="PRLP01000045">
    <property type="protein sequence ID" value="PPC76671.1"/>
    <property type="molecule type" value="Genomic_DNA"/>
</dbReference>
<dbReference type="InterPro" id="IPR051017">
    <property type="entry name" value="Aldolase-II_Adducin_sf"/>
</dbReference>
<gene>
    <name evidence="3" type="ORF">C4K68_14365</name>
</gene>
<name>A0A2S5KPD1_9PROT</name>
<dbReference type="Proteomes" id="UP000238196">
    <property type="component" value="Unassembled WGS sequence"/>
</dbReference>
<protein>
    <submittedName>
        <fullName evidence="3">Class II aldolase</fullName>
    </submittedName>
</protein>
<dbReference type="GO" id="GO:0051015">
    <property type="term" value="F:actin filament binding"/>
    <property type="evidence" value="ECO:0007669"/>
    <property type="project" value="TreeGrafter"/>
</dbReference>
<dbReference type="Pfam" id="PF00596">
    <property type="entry name" value="Aldolase_II"/>
    <property type="match status" value="1"/>
</dbReference>
<evidence type="ECO:0000256" key="1">
    <source>
        <dbReference type="ARBA" id="ARBA00037961"/>
    </source>
</evidence>
<dbReference type="SUPFAM" id="SSF53639">
    <property type="entry name" value="AraD/HMP-PK domain-like"/>
    <property type="match status" value="1"/>
</dbReference>
<dbReference type="SMART" id="SM01007">
    <property type="entry name" value="Aldolase_II"/>
    <property type="match status" value="1"/>
</dbReference>
<evidence type="ECO:0000313" key="3">
    <source>
        <dbReference type="EMBL" id="PPC76671.1"/>
    </source>
</evidence>
<dbReference type="OrthoDB" id="8859181at2"/>
<dbReference type="PANTHER" id="PTHR10672">
    <property type="entry name" value="ADDUCIN"/>
    <property type="match status" value="1"/>
</dbReference>
<proteinExistence type="inferred from homology"/>
<feature type="domain" description="Class II aldolase/adducin N-terminal" evidence="2">
    <location>
        <begin position="27"/>
        <end position="207"/>
    </location>
</feature>
<dbReference type="GO" id="GO:0005856">
    <property type="term" value="C:cytoskeleton"/>
    <property type="evidence" value="ECO:0007669"/>
    <property type="project" value="TreeGrafter"/>
</dbReference>
<organism evidence="3 4">
    <name type="scientific">Proteobacteria bacterium 228</name>
    <dbReference type="NCBI Taxonomy" id="2083153"/>
    <lineage>
        <taxon>Bacteria</taxon>
        <taxon>Pseudomonadati</taxon>
        <taxon>Pseudomonadota</taxon>
    </lineage>
</organism>
<dbReference type="AlphaFoldDB" id="A0A2S5KPD1"/>
<accession>A0A2S5KPD1</accession>
<dbReference type="InterPro" id="IPR001303">
    <property type="entry name" value="Aldolase_II/adducin_N"/>
</dbReference>
<comment type="similarity">
    <text evidence="1">Belongs to the aldolase class II family.</text>
</comment>
<sequence length="260" mass="28890">MNSAVPVSDTAITRPEHISEEEWALRIKLAHCYHLVDFFGWTETIFNHISARLPGPANQYLVNPFGLNYTEVTPANLLKVDLEGNKVEPSPYDANPAGFALHSAIHGAREDIHCVVHTHTNAVSAIAMKKAGFSHNNFYGAQLYGRIGYHAFEGITLFAEEKGRMLESLGDKHILVLRNHGIAVGEADIERTFFLLWTVQRAAEIQVTSGTLGGDDVELQEEISQKCADLTQMLIKDSGFAVKFFTAMVRKMHAERGPSW</sequence>
<dbReference type="Gene3D" id="3.40.225.10">
    <property type="entry name" value="Class II aldolase/adducin N-terminal domain"/>
    <property type="match status" value="1"/>
</dbReference>
<dbReference type="NCBIfam" id="NF005451">
    <property type="entry name" value="PRK07044.1"/>
    <property type="match status" value="1"/>
</dbReference>
<dbReference type="PANTHER" id="PTHR10672:SF3">
    <property type="entry name" value="PROTEIN HU-LI TAI SHAO"/>
    <property type="match status" value="1"/>
</dbReference>